<evidence type="ECO:0000313" key="2">
    <source>
        <dbReference type="EMBL" id="MBX63242.1"/>
    </source>
</evidence>
<dbReference type="EMBL" id="GGEC01082758">
    <property type="protein sequence ID" value="MBX63242.1"/>
    <property type="molecule type" value="Transcribed_RNA"/>
</dbReference>
<organism evidence="2">
    <name type="scientific">Rhizophora mucronata</name>
    <name type="common">Asiatic mangrove</name>
    <dbReference type="NCBI Taxonomy" id="61149"/>
    <lineage>
        <taxon>Eukaryota</taxon>
        <taxon>Viridiplantae</taxon>
        <taxon>Streptophyta</taxon>
        <taxon>Embryophyta</taxon>
        <taxon>Tracheophyta</taxon>
        <taxon>Spermatophyta</taxon>
        <taxon>Magnoliopsida</taxon>
        <taxon>eudicotyledons</taxon>
        <taxon>Gunneridae</taxon>
        <taxon>Pentapetalae</taxon>
        <taxon>rosids</taxon>
        <taxon>fabids</taxon>
        <taxon>Malpighiales</taxon>
        <taxon>Rhizophoraceae</taxon>
        <taxon>Rhizophora</taxon>
    </lineage>
</organism>
<dbReference type="AlphaFoldDB" id="A0A2P2Q8C8"/>
<sequence length="20" mass="2315">MIQNSNHGQIYVNEMPPKTL</sequence>
<proteinExistence type="predicted"/>
<feature type="region of interest" description="Disordered" evidence="1">
    <location>
        <begin position="1"/>
        <end position="20"/>
    </location>
</feature>
<reference evidence="2" key="1">
    <citation type="submission" date="2018-02" db="EMBL/GenBank/DDBJ databases">
        <title>Rhizophora mucronata_Transcriptome.</title>
        <authorList>
            <person name="Meera S.P."/>
            <person name="Sreeshan A."/>
            <person name="Augustine A."/>
        </authorList>
    </citation>
    <scope>NUCLEOTIDE SEQUENCE</scope>
    <source>
        <tissue evidence="2">Leaf</tissue>
    </source>
</reference>
<protein>
    <submittedName>
        <fullName evidence="2">Uncharacterized protein</fullName>
    </submittedName>
</protein>
<evidence type="ECO:0000256" key="1">
    <source>
        <dbReference type="SAM" id="MobiDB-lite"/>
    </source>
</evidence>
<name>A0A2P2Q8C8_RHIMU</name>
<accession>A0A2P2Q8C8</accession>